<evidence type="ECO:0000256" key="2">
    <source>
        <dbReference type="ARBA" id="ARBA00022691"/>
    </source>
</evidence>
<dbReference type="AlphaFoldDB" id="A0A160IJV0"/>
<dbReference type="Pfam" id="PF03059">
    <property type="entry name" value="NAS"/>
    <property type="match status" value="1"/>
</dbReference>
<dbReference type="GO" id="GO:0030410">
    <property type="term" value="F:nicotianamine synthase activity"/>
    <property type="evidence" value="ECO:0007669"/>
    <property type="project" value="InterPro"/>
</dbReference>
<dbReference type="PANTHER" id="PTHR32266:SF12">
    <property type="entry name" value="NICOTIANAMINE SYNTHASE 3"/>
    <property type="match status" value="1"/>
</dbReference>
<dbReference type="CDD" id="cd02440">
    <property type="entry name" value="AdoMet_MTases"/>
    <property type="match status" value="1"/>
</dbReference>
<proteinExistence type="predicted"/>
<evidence type="ECO:0000256" key="1">
    <source>
        <dbReference type="ARBA" id="ARBA00022679"/>
    </source>
</evidence>
<dbReference type="Gene3D" id="3.40.50.150">
    <property type="entry name" value="Vaccinia Virus protein VP39"/>
    <property type="match status" value="1"/>
</dbReference>
<keyword evidence="1" id="KW-0808">Transferase</keyword>
<keyword evidence="4" id="KW-1185">Reference proteome</keyword>
<evidence type="ECO:0000313" key="4">
    <source>
        <dbReference type="Proteomes" id="UP000076623"/>
    </source>
</evidence>
<dbReference type="SUPFAM" id="SSF53335">
    <property type="entry name" value="S-adenosyl-L-methionine-dependent methyltransferases"/>
    <property type="match status" value="1"/>
</dbReference>
<gene>
    <name evidence="3" type="ORF">ABE65_005805</name>
</gene>
<dbReference type="PANTHER" id="PTHR32266">
    <property type="entry name" value="NICOTIANAMINE SYNTHASE 3"/>
    <property type="match status" value="1"/>
</dbReference>
<reference evidence="3 4" key="1">
    <citation type="submission" date="2016-04" db="EMBL/GenBank/DDBJ databases">
        <title>Complete genome sequence of Fictibacillus phosphorivorans G25-29, a strain toxic to nematodes.</title>
        <authorList>
            <person name="Zheng Z."/>
        </authorList>
    </citation>
    <scope>NUCLEOTIDE SEQUENCE [LARGE SCALE GENOMIC DNA]</scope>
    <source>
        <strain evidence="3 4">G25-29</strain>
    </source>
</reference>
<keyword evidence="2" id="KW-0949">S-adenosyl-L-methionine</keyword>
<dbReference type="InterPro" id="IPR029063">
    <property type="entry name" value="SAM-dependent_MTases_sf"/>
</dbReference>
<organism evidence="3 4">
    <name type="scientific">Fictibacillus phosphorivorans</name>
    <dbReference type="NCBI Taxonomy" id="1221500"/>
    <lineage>
        <taxon>Bacteria</taxon>
        <taxon>Bacillati</taxon>
        <taxon>Bacillota</taxon>
        <taxon>Bacilli</taxon>
        <taxon>Bacillales</taxon>
        <taxon>Fictibacillaceae</taxon>
        <taxon>Fictibacillus</taxon>
    </lineage>
</organism>
<name>A0A160IJV0_9BACL</name>
<protein>
    <recommendedName>
        <fullName evidence="5">Methyltransferase domain-containing protein</fullName>
    </recommendedName>
</protein>
<accession>A0A160IJV0</accession>
<dbReference type="KEGG" id="fpn:ABE65_005805"/>
<dbReference type="STRING" id="1221500.ABE65_005805"/>
<evidence type="ECO:0008006" key="5">
    <source>
        <dbReference type="Google" id="ProtNLM"/>
    </source>
</evidence>
<dbReference type="EMBL" id="CP015378">
    <property type="protein sequence ID" value="ANC76343.1"/>
    <property type="molecule type" value="Genomic_DNA"/>
</dbReference>
<dbReference type="GO" id="GO:0030418">
    <property type="term" value="P:nicotianamine biosynthetic process"/>
    <property type="evidence" value="ECO:0007669"/>
    <property type="project" value="InterPro"/>
</dbReference>
<evidence type="ECO:0000313" key="3">
    <source>
        <dbReference type="EMBL" id="ANC76343.1"/>
    </source>
</evidence>
<dbReference type="Proteomes" id="UP000076623">
    <property type="component" value="Chromosome"/>
</dbReference>
<dbReference type="RefSeq" id="WP_066392308.1">
    <property type="nucleotide sequence ID" value="NZ_CP015378.1"/>
</dbReference>
<dbReference type="InterPro" id="IPR004298">
    <property type="entry name" value="Nicotian_synth"/>
</dbReference>
<sequence length="263" mass="30295">MKERFELLLSLKVTEYEINELSKFAKECDECYELLKVKLDSLHHFMTDPINLHRWQEWGEDKDIMSLSEKLREASVQALCDMEKYQSVRTCNHQLNASEYITTLSQTVKHELDELHINENSKVLFIGSGAFPISALTIASEKNAEVHCIDIDEEAVEMGRKVSEITGLQENVRFSKSVLNDVPFAKNTTHVLIASLVRNKWEVLDELKDLLQPHTKVILRYGNGLKSIFNYSLEMNLTKDWKLQSVKRTGGIYDTMVLEKVNA</sequence>